<dbReference type="Pfam" id="PF20351">
    <property type="entry name" value="DUF6646"/>
    <property type="match status" value="1"/>
</dbReference>
<dbReference type="Proteomes" id="UP000248840">
    <property type="component" value="Unassembled WGS sequence"/>
</dbReference>
<keyword evidence="3" id="KW-1185">Reference proteome</keyword>
<dbReference type="EMBL" id="QLSZ01000008">
    <property type="protein sequence ID" value="RAR71310.1"/>
    <property type="molecule type" value="Genomic_DNA"/>
</dbReference>
<proteinExistence type="predicted"/>
<organism evidence="2 3">
    <name type="scientific">Flavobacterium aciduliphilum</name>
    <dbReference type="NCBI Taxonomy" id="1101402"/>
    <lineage>
        <taxon>Bacteria</taxon>
        <taxon>Pseudomonadati</taxon>
        <taxon>Bacteroidota</taxon>
        <taxon>Flavobacteriia</taxon>
        <taxon>Flavobacteriales</taxon>
        <taxon>Flavobacteriaceae</taxon>
        <taxon>Flavobacterium</taxon>
    </lineage>
</organism>
<evidence type="ECO:0008006" key="4">
    <source>
        <dbReference type="Google" id="ProtNLM"/>
    </source>
</evidence>
<gene>
    <name evidence="2" type="ORF">CLV55_10847</name>
</gene>
<dbReference type="OrthoDB" id="1118003at2"/>
<protein>
    <recommendedName>
        <fullName evidence="4">Outer membrane protein with beta-barrel domain</fullName>
    </recommendedName>
</protein>
<feature type="signal peptide" evidence="1">
    <location>
        <begin position="1"/>
        <end position="18"/>
    </location>
</feature>
<evidence type="ECO:0000313" key="3">
    <source>
        <dbReference type="Proteomes" id="UP000248840"/>
    </source>
</evidence>
<evidence type="ECO:0000313" key="2">
    <source>
        <dbReference type="EMBL" id="RAR71310.1"/>
    </source>
</evidence>
<dbReference type="RefSeq" id="WP_112113519.1">
    <property type="nucleotide sequence ID" value="NZ_QLSZ01000008.1"/>
</dbReference>
<name>A0A328YCM8_9FLAO</name>
<keyword evidence="1" id="KW-0732">Signal</keyword>
<feature type="chain" id="PRO_5016235212" description="Outer membrane protein with beta-barrel domain" evidence="1">
    <location>
        <begin position="19"/>
        <end position="164"/>
    </location>
</feature>
<sequence length="164" mass="17961">MKRIVLFVLVLASSFANAQAFKGKGDLKGQVGLNLQSGGSGISVMSDFGLGSNMSVGFLSSYMLNANTINNEKPRFGDRIDVKFRFNANIGDVFHLPKNVDVYPGLNLGLRNFGGHLGGRYFFTQGFGLFAETSFPLASYDSHLSGFDYYNNQFEFHIGASFNL</sequence>
<dbReference type="AlphaFoldDB" id="A0A328YCM8"/>
<accession>A0A328YCM8</accession>
<dbReference type="InterPro" id="IPR046588">
    <property type="entry name" value="DUF6646"/>
</dbReference>
<reference evidence="2 3" key="1">
    <citation type="submission" date="2018-06" db="EMBL/GenBank/DDBJ databases">
        <title>Genomic Encyclopedia of Archaeal and Bacterial Type Strains, Phase II (KMG-II): from individual species to whole genera.</title>
        <authorList>
            <person name="Goeker M."/>
        </authorList>
    </citation>
    <scope>NUCLEOTIDE SEQUENCE [LARGE SCALE GENOMIC DNA]</scope>
    <source>
        <strain evidence="2 3">DSM 25663</strain>
    </source>
</reference>
<comment type="caution">
    <text evidence="2">The sequence shown here is derived from an EMBL/GenBank/DDBJ whole genome shotgun (WGS) entry which is preliminary data.</text>
</comment>
<evidence type="ECO:0000256" key="1">
    <source>
        <dbReference type="SAM" id="SignalP"/>
    </source>
</evidence>